<keyword evidence="3" id="KW-1185">Reference proteome</keyword>
<comment type="caution">
    <text evidence="2">The sequence shown here is derived from an EMBL/GenBank/DDBJ whole genome shotgun (WGS) entry which is preliminary data.</text>
</comment>
<name>A0ABR3U941_9PLEO</name>
<dbReference type="Proteomes" id="UP001578633">
    <property type="component" value="Chromosome 9"/>
</dbReference>
<accession>A0ABR3U941</accession>
<reference evidence="2 3" key="1">
    <citation type="submission" date="2024-09" db="EMBL/GenBank/DDBJ databases">
        <title>T2T genomes of carrot and Alternaria dauci and their utility for understanding host-pathogen interaction during carrot leaf blight disease.</title>
        <authorList>
            <person name="Liu W."/>
            <person name="Xu S."/>
            <person name="Ou C."/>
            <person name="Liu X."/>
            <person name="Zhuang F."/>
            <person name="Deng X.W."/>
        </authorList>
    </citation>
    <scope>NUCLEOTIDE SEQUENCE [LARGE SCALE GENOMIC DNA]</scope>
    <source>
        <strain evidence="2 3">A2016</strain>
    </source>
</reference>
<dbReference type="EMBL" id="JBHGVX010000009">
    <property type="protein sequence ID" value="KAL1792617.1"/>
    <property type="molecule type" value="Genomic_DNA"/>
</dbReference>
<evidence type="ECO:0008006" key="4">
    <source>
        <dbReference type="Google" id="ProtNLM"/>
    </source>
</evidence>
<evidence type="ECO:0000256" key="1">
    <source>
        <dbReference type="SAM" id="MobiDB-lite"/>
    </source>
</evidence>
<dbReference type="RefSeq" id="XP_069303201.1">
    <property type="nucleotide sequence ID" value="XM_069455284.1"/>
</dbReference>
<proteinExistence type="predicted"/>
<organism evidence="2 3">
    <name type="scientific">Alternaria dauci</name>
    <dbReference type="NCBI Taxonomy" id="48095"/>
    <lineage>
        <taxon>Eukaryota</taxon>
        <taxon>Fungi</taxon>
        <taxon>Dikarya</taxon>
        <taxon>Ascomycota</taxon>
        <taxon>Pezizomycotina</taxon>
        <taxon>Dothideomycetes</taxon>
        <taxon>Pleosporomycetidae</taxon>
        <taxon>Pleosporales</taxon>
        <taxon>Pleosporineae</taxon>
        <taxon>Pleosporaceae</taxon>
        <taxon>Alternaria</taxon>
        <taxon>Alternaria sect. Porri</taxon>
    </lineage>
</organism>
<protein>
    <recommendedName>
        <fullName evidence="4">SH3 domain-containing protein</fullName>
    </recommendedName>
</protein>
<feature type="compositionally biased region" description="Basic and acidic residues" evidence="1">
    <location>
        <begin position="300"/>
        <end position="313"/>
    </location>
</feature>
<feature type="compositionally biased region" description="Polar residues" evidence="1">
    <location>
        <begin position="273"/>
        <end position="294"/>
    </location>
</feature>
<evidence type="ECO:0000313" key="2">
    <source>
        <dbReference type="EMBL" id="KAL1792617.1"/>
    </source>
</evidence>
<dbReference type="GeneID" id="96089446"/>
<sequence>MSSSSPDAVIIAATLGRLEPLAPNEYIIALSPGSYQFFATPSAYSSTYLPNNLLKEICTDCVKKITWASYGSKTGSWFFAWERRDSTSAFMIGPEIPTALRSYIQTIEASETLRSGIWVQLGAADSFVAWSGTAWACADVPAELEAKLREGSSGFRKGNNITNGSLRDSRTLDNIQWHANGSYYIKSGDRHLWNFQAKLVCLEWNKLWEGARRDERMARINKELAYVLISPHTEKGETFAFIKKHSAGLDAPFIVHFEGEPIYTNFDGVDGSDQPTLSSSLPGTASDTDSSRNSCPRPLAHHEPRASDQRMEHVPRKIEDDVPFQWATAKKSGRPHKADSWELVLTKGKKIKVIRDIGRDWFVVVDGKGAKGFVHGSWLVFGDRTVHKDSKAAYSQFVEDLQELLKPGQLQSFPTMTSYVDECTNLDCQPLKEDVSNLGICTHDLQALLQASGKYSYEWLKEERNLWHPDRFARFIHPDYMERLKPMTEQMFVMYGILMVAYKV</sequence>
<evidence type="ECO:0000313" key="3">
    <source>
        <dbReference type="Proteomes" id="UP001578633"/>
    </source>
</evidence>
<gene>
    <name evidence="2" type="ORF">ACET3X_009124</name>
</gene>
<feature type="region of interest" description="Disordered" evidence="1">
    <location>
        <begin position="273"/>
        <end position="313"/>
    </location>
</feature>